<accession>A0AAU8Q196</accession>
<dbReference type="Proteomes" id="UP000009229">
    <property type="component" value="Chromosome"/>
</dbReference>
<evidence type="ECO:0000256" key="1">
    <source>
        <dbReference type="SAM" id="Phobius"/>
    </source>
</evidence>
<proteinExistence type="predicted"/>
<keyword evidence="1" id="KW-1133">Transmembrane helix</keyword>
<name>A0AAU8Q196_DESK7</name>
<evidence type="ECO:0000313" key="3">
    <source>
        <dbReference type="Proteomes" id="UP000009229"/>
    </source>
</evidence>
<dbReference type="RefSeq" id="WP_013821913.1">
    <property type="nucleotide sequence ID" value="NC_015573.1"/>
</dbReference>
<gene>
    <name evidence="2" type="ordered locus">Desku_0792</name>
</gene>
<sequence length="165" mass="17872">MLWRTHFLAGAASGLLLAGNADLKTLALSAGIAGIAALLPDLDDPHSKLGQLVAPASWAVKMTVGHRGPMHSLLGAGVMTLLAVFVLRFWYTQAYVYGNLVPLVLAGYLSHLVMDSLNPQGVPWLWPLKKHFGLPLVKTGNLIERVALMPIMLFLCGWLTWSVVH</sequence>
<dbReference type="InterPro" id="IPR007404">
    <property type="entry name" value="YdjM-like"/>
</dbReference>
<keyword evidence="1" id="KW-0812">Transmembrane</keyword>
<protein>
    <recommendedName>
        <fullName evidence="4">Membrane-bound metal-dependent hydrolase</fullName>
    </recommendedName>
</protein>
<dbReference type="Pfam" id="PF04307">
    <property type="entry name" value="YdjM"/>
    <property type="match status" value="1"/>
</dbReference>
<reference evidence="3" key="1">
    <citation type="submission" date="2011-05" db="EMBL/GenBank/DDBJ databases">
        <title>Complete sequence of Desulfotomaculum kuznetsovii DSM 6115.</title>
        <authorList>
            <person name="Lucas S."/>
            <person name="Han J."/>
            <person name="Lapidus A."/>
            <person name="Cheng J.-F."/>
            <person name="Goodwin L."/>
            <person name="Pitluck S."/>
            <person name="Peters L."/>
            <person name="Mikhailova N."/>
            <person name="Lu M."/>
            <person name="Saunders E."/>
            <person name="Han C."/>
            <person name="Tapia R."/>
            <person name="Land M."/>
            <person name="Hauser L."/>
            <person name="Kyrpides N."/>
            <person name="Ivanova N."/>
            <person name="Pagani I."/>
            <person name="Nazina T."/>
            <person name="Ivanova A."/>
            <person name="Parshina S."/>
            <person name="Kuever J."/>
            <person name="Muyzer G."/>
            <person name="Plugge C."/>
            <person name="Stams A."/>
            <person name="Woyke T."/>
        </authorList>
    </citation>
    <scope>NUCLEOTIDE SEQUENCE [LARGE SCALE GENOMIC DNA]</scope>
    <source>
        <strain evidence="3">DSM 6115 / VKM B-1805 / 17</strain>
    </source>
</reference>
<dbReference type="AlphaFoldDB" id="A0AAU8Q196"/>
<feature type="transmembrane region" description="Helical" evidence="1">
    <location>
        <begin position="94"/>
        <end position="114"/>
    </location>
</feature>
<dbReference type="PANTHER" id="PTHR35531:SF1">
    <property type="entry name" value="INNER MEMBRANE PROTEIN YBCI-RELATED"/>
    <property type="match status" value="1"/>
</dbReference>
<dbReference type="PANTHER" id="PTHR35531">
    <property type="entry name" value="INNER MEMBRANE PROTEIN YBCI-RELATED"/>
    <property type="match status" value="1"/>
</dbReference>
<evidence type="ECO:0000313" key="2">
    <source>
        <dbReference type="EMBL" id="AEG14398.1"/>
    </source>
</evidence>
<dbReference type="KEGG" id="dku:Desku_0792"/>
<dbReference type="EMBL" id="CP002770">
    <property type="protein sequence ID" value="AEG14398.1"/>
    <property type="molecule type" value="Genomic_DNA"/>
</dbReference>
<keyword evidence="1" id="KW-0472">Membrane</keyword>
<feature type="transmembrane region" description="Helical" evidence="1">
    <location>
        <begin position="70"/>
        <end position="87"/>
    </location>
</feature>
<organism evidence="2 3">
    <name type="scientific">Desulfofundulus kuznetsovii (strain DSM 6115 / VKM B-1805 / 17)</name>
    <name type="common">Desulfotomaculum kuznetsovii</name>
    <dbReference type="NCBI Taxonomy" id="760568"/>
    <lineage>
        <taxon>Bacteria</taxon>
        <taxon>Bacillati</taxon>
        <taxon>Bacillota</taxon>
        <taxon>Clostridia</taxon>
        <taxon>Eubacteriales</taxon>
        <taxon>Peptococcaceae</taxon>
        <taxon>Desulfofundulus</taxon>
    </lineage>
</organism>
<evidence type="ECO:0008006" key="4">
    <source>
        <dbReference type="Google" id="ProtNLM"/>
    </source>
</evidence>
<feature type="transmembrane region" description="Helical" evidence="1">
    <location>
        <begin position="146"/>
        <end position="164"/>
    </location>
</feature>
<keyword evidence="3" id="KW-1185">Reference proteome</keyword>